<dbReference type="Proteomes" id="UP000472263">
    <property type="component" value="Chromosome 13"/>
</dbReference>
<evidence type="ECO:0000313" key="3">
    <source>
        <dbReference type="Proteomes" id="UP000472263"/>
    </source>
</evidence>
<feature type="compositionally biased region" description="Low complexity" evidence="1">
    <location>
        <begin position="266"/>
        <end position="287"/>
    </location>
</feature>
<feature type="region of interest" description="Disordered" evidence="1">
    <location>
        <begin position="401"/>
        <end position="484"/>
    </location>
</feature>
<dbReference type="Ensembl" id="ENSMMDT00005035997.1">
    <property type="protein sequence ID" value="ENSMMDP00005035223.1"/>
    <property type="gene ID" value="ENSMMDG00005016554.1"/>
</dbReference>
<dbReference type="PANTHER" id="PTHR34648:SF7">
    <property type="entry name" value="SI:CH211-132B12.7"/>
    <property type="match status" value="1"/>
</dbReference>
<dbReference type="GO" id="GO:0045892">
    <property type="term" value="P:negative regulation of DNA-templated transcription"/>
    <property type="evidence" value="ECO:0007669"/>
    <property type="project" value="InterPro"/>
</dbReference>
<feature type="region of interest" description="Disordered" evidence="1">
    <location>
        <begin position="1"/>
        <end position="112"/>
    </location>
</feature>
<evidence type="ECO:0000256" key="1">
    <source>
        <dbReference type="SAM" id="MobiDB-lite"/>
    </source>
</evidence>
<dbReference type="Pfam" id="PF15800">
    <property type="entry name" value="CiPC"/>
    <property type="match status" value="2"/>
</dbReference>
<dbReference type="PANTHER" id="PTHR34648">
    <property type="entry name" value="CLOCK-INTERACTING PACEMAKER"/>
    <property type="match status" value="1"/>
</dbReference>
<feature type="compositionally biased region" description="Polar residues" evidence="1">
    <location>
        <begin position="444"/>
        <end position="454"/>
    </location>
</feature>
<accession>A0A667Z9C6</accession>
<dbReference type="GO" id="GO:0005634">
    <property type="term" value="C:nucleus"/>
    <property type="evidence" value="ECO:0007669"/>
    <property type="project" value="TreeGrafter"/>
</dbReference>
<name>A0A667Z9C6_9TELE</name>
<feature type="compositionally biased region" description="Polar residues" evidence="1">
    <location>
        <begin position="178"/>
        <end position="187"/>
    </location>
</feature>
<reference evidence="2" key="1">
    <citation type="submission" date="2019-06" db="EMBL/GenBank/DDBJ databases">
        <authorList>
            <consortium name="Wellcome Sanger Institute Data Sharing"/>
        </authorList>
    </citation>
    <scope>NUCLEOTIDE SEQUENCE [LARGE SCALE GENOMIC DNA]</scope>
</reference>
<feature type="compositionally biased region" description="Pro residues" evidence="1">
    <location>
        <begin position="102"/>
        <end position="111"/>
    </location>
</feature>
<feature type="compositionally biased region" description="Polar residues" evidence="1">
    <location>
        <begin position="56"/>
        <end position="66"/>
    </location>
</feature>
<feature type="compositionally biased region" description="Basic and acidic residues" evidence="1">
    <location>
        <begin position="456"/>
        <end position="468"/>
    </location>
</feature>
<protein>
    <submittedName>
        <fullName evidence="2">Si:ch211-132b12.7</fullName>
    </submittedName>
</protein>
<feature type="region of interest" description="Disordered" evidence="1">
    <location>
        <begin position="178"/>
        <end position="287"/>
    </location>
</feature>
<evidence type="ECO:0000313" key="2">
    <source>
        <dbReference type="Ensembl" id="ENSMMDP00005035223.1"/>
    </source>
</evidence>
<dbReference type="GeneTree" id="ENSGT00510000048522"/>
<reference evidence="2" key="2">
    <citation type="submission" date="2025-08" db="UniProtKB">
        <authorList>
            <consortium name="Ensembl"/>
        </authorList>
    </citation>
    <scope>IDENTIFICATION</scope>
</reference>
<gene>
    <name evidence="2" type="primary">si:ch211-132b12.7</name>
</gene>
<organism evidence="2 3">
    <name type="scientific">Myripristis murdjan</name>
    <name type="common">pinecone soldierfish</name>
    <dbReference type="NCBI Taxonomy" id="586833"/>
    <lineage>
        <taxon>Eukaryota</taxon>
        <taxon>Metazoa</taxon>
        <taxon>Chordata</taxon>
        <taxon>Craniata</taxon>
        <taxon>Vertebrata</taxon>
        <taxon>Euteleostomi</taxon>
        <taxon>Actinopterygii</taxon>
        <taxon>Neopterygii</taxon>
        <taxon>Teleostei</taxon>
        <taxon>Neoteleostei</taxon>
        <taxon>Acanthomorphata</taxon>
        <taxon>Holocentriformes</taxon>
        <taxon>Holocentridae</taxon>
        <taxon>Myripristis</taxon>
    </lineage>
</organism>
<dbReference type="GO" id="GO:0042754">
    <property type="term" value="P:negative regulation of circadian rhythm"/>
    <property type="evidence" value="ECO:0007669"/>
    <property type="project" value="InterPro"/>
</dbReference>
<feature type="compositionally biased region" description="Polar residues" evidence="1">
    <location>
        <begin position="236"/>
        <end position="252"/>
    </location>
</feature>
<feature type="compositionally biased region" description="Polar residues" evidence="1">
    <location>
        <begin position="401"/>
        <end position="426"/>
    </location>
</feature>
<proteinExistence type="predicted"/>
<keyword evidence="3" id="KW-1185">Reference proteome</keyword>
<dbReference type="InterPro" id="IPR031602">
    <property type="entry name" value="CIPC"/>
</dbReference>
<sequence length="484" mass="52401">MPKEQPCLSECGPCTSSKNAKDKSNSTTLLALRGAEDTDDSSGRGSRCSSEKDSGYSDNSSDWQQTDAEDRHSSKSQPRNADHGEAAQPGQGPGQGRAKEPPLLPVNPVPMPGRRELTPIYIIKNVVLKKPDIIQKRGQLLWGNSKEETSSSGATHVILLQKPSIAPGLPATIQIHKTQTRKTNTGRKINGTYLPILNSYPRIAPHPSKKPPDKTSSSEDSQNLSKRVCTEHKSDNSLITSSRLEQQLSKQPESAVLTPGLPGPCSHSSSESHSSSSPTIISSSLKSPSVSNVYTSSFLATRGPHRNSSSSARHCRFLNTVEILRQSGLLDITLRTQELLRQSNATQRDIVQLRQHTQLLCQAASNPNGSLDGNTAWKNLHQAMRESGNYPSLKILQNEQFPFHPDSTSHPESGAVSESNRPTVSENSDVPPSPLPNPMPDSSQRCPSPQQPHAQQGRECKASGKPSEKVIIMPPDSSTGDDVL</sequence>
<reference evidence="2" key="3">
    <citation type="submission" date="2025-09" db="UniProtKB">
        <authorList>
            <consortium name="Ensembl"/>
        </authorList>
    </citation>
    <scope>IDENTIFICATION</scope>
</reference>
<dbReference type="AlphaFoldDB" id="A0A667Z9C6"/>